<dbReference type="InterPro" id="IPR036179">
    <property type="entry name" value="Ig-like_dom_sf"/>
</dbReference>
<dbReference type="Proteomes" id="UP000005408">
    <property type="component" value="Unassembled WGS sequence"/>
</dbReference>
<dbReference type="EnsemblMetazoa" id="G23640.1">
    <property type="protein sequence ID" value="G23640.1:cds"/>
    <property type="gene ID" value="G23640"/>
</dbReference>
<dbReference type="SMART" id="SM00409">
    <property type="entry name" value="IG"/>
    <property type="match status" value="1"/>
</dbReference>
<evidence type="ECO:0000259" key="3">
    <source>
        <dbReference type="PROSITE" id="PS50835"/>
    </source>
</evidence>
<name>A0A8W8KLC5_MAGGI</name>
<evidence type="ECO:0000313" key="4">
    <source>
        <dbReference type="EnsemblMetazoa" id="G23640.1:cds"/>
    </source>
</evidence>
<accession>A0A8W8KLC5</accession>
<dbReference type="Pfam" id="PF13927">
    <property type="entry name" value="Ig_3"/>
    <property type="match status" value="1"/>
</dbReference>
<dbReference type="SMART" id="SM00408">
    <property type="entry name" value="IGc2"/>
    <property type="match status" value="1"/>
</dbReference>
<organism evidence="4 5">
    <name type="scientific">Magallana gigas</name>
    <name type="common">Pacific oyster</name>
    <name type="synonym">Crassostrea gigas</name>
    <dbReference type="NCBI Taxonomy" id="29159"/>
    <lineage>
        <taxon>Eukaryota</taxon>
        <taxon>Metazoa</taxon>
        <taxon>Spiralia</taxon>
        <taxon>Lophotrochozoa</taxon>
        <taxon>Mollusca</taxon>
        <taxon>Bivalvia</taxon>
        <taxon>Autobranchia</taxon>
        <taxon>Pteriomorphia</taxon>
        <taxon>Ostreida</taxon>
        <taxon>Ostreoidea</taxon>
        <taxon>Ostreidae</taxon>
        <taxon>Magallana</taxon>
    </lineage>
</organism>
<protein>
    <recommendedName>
        <fullName evidence="3">Ig-like domain-containing protein</fullName>
    </recommendedName>
</protein>
<keyword evidence="2" id="KW-0732">Signal</keyword>
<feature type="signal peptide" evidence="2">
    <location>
        <begin position="1"/>
        <end position="23"/>
    </location>
</feature>
<keyword evidence="1" id="KW-1133">Transmembrane helix</keyword>
<evidence type="ECO:0000313" key="5">
    <source>
        <dbReference type="Proteomes" id="UP000005408"/>
    </source>
</evidence>
<feature type="transmembrane region" description="Helical" evidence="1">
    <location>
        <begin position="216"/>
        <end position="240"/>
    </location>
</feature>
<dbReference type="InterPro" id="IPR003599">
    <property type="entry name" value="Ig_sub"/>
</dbReference>
<evidence type="ECO:0000256" key="1">
    <source>
        <dbReference type="SAM" id="Phobius"/>
    </source>
</evidence>
<proteinExistence type="predicted"/>
<sequence length="455" mass="51210">MSECFRITICVLMLILFLYSCGGTCEFCSYTNQTTSHSMCSETCGGGERYYFQYVCCANFTKQECERKCNISLTLTKSVQIFESCNKNCSKGGTYNDTTERCDCPEGTGGRCCNQFPPKVKRLSQQDIIEGRNLSVTCQATPGNPNFTTFYWTKVDNPGFSQKGSILQILNIQRNSSGTYTCTAENSYNNGEWGTHSQPLDVNVQYANRSIGKKSAYLTVGLPLGLVLLLAIVVVIVYELKQLQSAYFQKTEVSVHVTIIHRHALLDIDGMESIEQNPEIITELFFVISDDQQHDQYFVHEVRKTISEYLASISYPVDTMHEFTDGCAANISRHCFGGTSNSSRDFGFKHFTRNYFETAHAKGPPRDAAGGLLKRQADLAVLRGQAHIQNARDLNEFAVSNLTRTKSVCRRRLFRFLDFIPREGNLSFKPISNIRSVHQVIVDNSSPHIIIRELS</sequence>
<dbReference type="InterPro" id="IPR013783">
    <property type="entry name" value="Ig-like_fold"/>
</dbReference>
<dbReference type="InterPro" id="IPR000742">
    <property type="entry name" value="EGF"/>
</dbReference>
<reference evidence="4" key="1">
    <citation type="submission" date="2022-08" db="UniProtKB">
        <authorList>
            <consortium name="EnsemblMetazoa"/>
        </authorList>
    </citation>
    <scope>IDENTIFICATION</scope>
    <source>
        <strain evidence="4">05x7-T-G4-1.051#20</strain>
    </source>
</reference>
<dbReference type="Gene3D" id="2.60.40.10">
    <property type="entry name" value="Immunoglobulins"/>
    <property type="match status" value="1"/>
</dbReference>
<feature type="domain" description="Ig-like" evidence="3">
    <location>
        <begin position="118"/>
        <end position="201"/>
    </location>
</feature>
<evidence type="ECO:0000256" key="2">
    <source>
        <dbReference type="SAM" id="SignalP"/>
    </source>
</evidence>
<feature type="chain" id="PRO_5036470694" description="Ig-like domain-containing protein" evidence="2">
    <location>
        <begin position="24"/>
        <end position="455"/>
    </location>
</feature>
<dbReference type="PROSITE" id="PS51257">
    <property type="entry name" value="PROKAR_LIPOPROTEIN"/>
    <property type="match status" value="1"/>
</dbReference>
<dbReference type="AlphaFoldDB" id="A0A8W8KLC5"/>
<keyword evidence="1" id="KW-0472">Membrane</keyword>
<dbReference type="PANTHER" id="PTHR46601:SF1">
    <property type="entry name" value="ADF-H DOMAIN-CONTAINING PROTEIN"/>
    <property type="match status" value="1"/>
</dbReference>
<dbReference type="PROSITE" id="PS50835">
    <property type="entry name" value="IG_LIKE"/>
    <property type="match status" value="1"/>
</dbReference>
<dbReference type="PANTHER" id="PTHR46601">
    <property type="entry name" value="ULP_PROTEASE DOMAIN-CONTAINING PROTEIN"/>
    <property type="match status" value="1"/>
</dbReference>
<dbReference type="SUPFAM" id="SSF48726">
    <property type="entry name" value="Immunoglobulin"/>
    <property type="match status" value="1"/>
</dbReference>
<dbReference type="PROSITE" id="PS00022">
    <property type="entry name" value="EGF_1"/>
    <property type="match status" value="1"/>
</dbReference>
<keyword evidence="5" id="KW-1185">Reference proteome</keyword>
<dbReference type="InterPro" id="IPR007110">
    <property type="entry name" value="Ig-like_dom"/>
</dbReference>
<keyword evidence="1" id="KW-0812">Transmembrane</keyword>
<dbReference type="InterPro" id="IPR003598">
    <property type="entry name" value="Ig_sub2"/>
</dbReference>